<protein>
    <recommendedName>
        <fullName evidence="1">Arrestin-like N-terminal domain-containing protein</fullName>
    </recommendedName>
</protein>
<accession>A0ABZ3FM34</accession>
<name>A0ABZ3FM34_9ACTN</name>
<dbReference type="EMBL" id="CP154795">
    <property type="protein sequence ID" value="XAN05912.1"/>
    <property type="molecule type" value="Genomic_DNA"/>
</dbReference>
<sequence length="122" mass="13582">MLSIELDTPEPVVVGTEIRGRVVLAPVPGSRANAIQVTLRWRTEGRGDTDTATIGEARFPFPAAALAEPTSFPFRFLLPEDGPVTYFGNLLTIHWEIQARLDVPWAIDPKVDRRFTVVPRVM</sequence>
<dbReference type="Gene3D" id="2.60.40.640">
    <property type="match status" value="1"/>
</dbReference>
<dbReference type="InterPro" id="IPR014756">
    <property type="entry name" value="Ig_E-set"/>
</dbReference>
<evidence type="ECO:0000259" key="1">
    <source>
        <dbReference type="Pfam" id="PF00339"/>
    </source>
</evidence>
<gene>
    <name evidence="2" type="ORF">AADG42_00840</name>
</gene>
<dbReference type="Proteomes" id="UP001442841">
    <property type="component" value="Chromosome"/>
</dbReference>
<dbReference type="RefSeq" id="WP_425307346.1">
    <property type="nucleotide sequence ID" value="NZ_CP154795.1"/>
</dbReference>
<dbReference type="InterPro" id="IPR014752">
    <property type="entry name" value="Arrestin-like_C"/>
</dbReference>
<proteinExistence type="predicted"/>
<dbReference type="Pfam" id="PF00339">
    <property type="entry name" value="Arrestin_N"/>
    <property type="match status" value="1"/>
</dbReference>
<organism evidence="2 3">
    <name type="scientific">Ammonicoccus fulvus</name>
    <dbReference type="NCBI Taxonomy" id="3138240"/>
    <lineage>
        <taxon>Bacteria</taxon>
        <taxon>Bacillati</taxon>
        <taxon>Actinomycetota</taxon>
        <taxon>Actinomycetes</taxon>
        <taxon>Propionibacteriales</taxon>
        <taxon>Propionibacteriaceae</taxon>
        <taxon>Ammonicoccus</taxon>
    </lineage>
</organism>
<evidence type="ECO:0000313" key="3">
    <source>
        <dbReference type="Proteomes" id="UP001442841"/>
    </source>
</evidence>
<dbReference type="InterPro" id="IPR011021">
    <property type="entry name" value="Arrestin-like_N"/>
</dbReference>
<keyword evidence="3" id="KW-1185">Reference proteome</keyword>
<feature type="domain" description="Arrestin-like N-terminal" evidence="1">
    <location>
        <begin position="71"/>
        <end position="121"/>
    </location>
</feature>
<evidence type="ECO:0000313" key="2">
    <source>
        <dbReference type="EMBL" id="XAN05912.1"/>
    </source>
</evidence>
<reference evidence="2 3" key="1">
    <citation type="submission" date="2024-04" db="EMBL/GenBank/DDBJ databases">
        <title>Isolation of an actinomycete strain from pig manure.</title>
        <authorList>
            <person name="Gong T."/>
            <person name="Yu Z."/>
            <person name="An M."/>
            <person name="Wei C."/>
            <person name="Yang W."/>
            <person name="Liu L."/>
        </authorList>
    </citation>
    <scope>NUCLEOTIDE SEQUENCE [LARGE SCALE GENOMIC DNA]</scope>
    <source>
        <strain evidence="2 3">ZF39</strain>
    </source>
</reference>
<dbReference type="SUPFAM" id="SSF81296">
    <property type="entry name" value="E set domains"/>
    <property type="match status" value="1"/>
</dbReference>